<sequence length="80" mass="8696">MTARTHHVDHAAADLGDENWRRPWSGPNGASCVEAKKLPGGRIALRQSSDPHGPALVCTTEEMRVFIQWAKDGGADFLIS</sequence>
<name>A0ABT0UME6_9ACTN</name>
<evidence type="ECO:0000313" key="4">
    <source>
        <dbReference type="Proteomes" id="UP001431429"/>
    </source>
</evidence>
<proteinExistence type="predicted"/>
<dbReference type="EMBL" id="JAMQAW010000012">
    <property type="protein sequence ID" value="MCM2389797.1"/>
    <property type="molecule type" value="Genomic_DNA"/>
</dbReference>
<gene>
    <name evidence="3" type="ORF">NBG84_16130</name>
</gene>
<feature type="domain" description="DUF397" evidence="2">
    <location>
        <begin position="19"/>
        <end position="71"/>
    </location>
</feature>
<keyword evidence="4" id="KW-1185">Reference proteome</keyword>
<comment type="caution">
    <text evidence="3">The sequence shown here is derived from an EMBL/GenBank/DDBJ whole genome shotgun (WGS) entry which is preliminary data.</text>
</comment>
<protein>
    <submittedName>
        <fullName evidence="3">DUF397 domain-containing protein</fullName>
    </submittedName>
</protein>
<dbReference type="Proteomes" id="UP001431429">
    <property type="component" value="Unassembled WGS sequence"/>
</dbReference>
<reference evidence="3" key="1">
    <citation type="submission" date="2022-06" db="EMBL/GenBank/DDBJ databases">
        <title>Genome public.</title>
        <authorList>
            <person name="Sun Q."/>
        </authorList>
    </citation>
    <scope>NUCLEOTIDE SEQUENCE</scope>
    <source>
        <strain evidence="3">CWNU-1</strain>
    </source>
</reference>
<accession>A0ABT0UME6</accession>
<evidence type="ECO:0000256" key="1">
    <source>
        <dbReference type="SAM" id="MobiDB-lite"/>
    </source>
</evidence>
<feature type="region of interest" description="Disordered" evidence="1">
    <location>
        <begin position="1"/>
        <end position="33"/>
    </location>
</feature>
<dbReference type="Pfam" id="PF04149">
    <property type="entry name" value="DUF397"/>
    <property type="match status" value="1"/>
</dbReference>
<organism evidence="3 4">
    <name type="scientific">Streptomyces albipurpureus</name>
    <dbReference type="NCBI Taxonomy" id="2897419"/>
    <lineage>
        <taxon>Bacteria</taxon>
        <taxon>Bacillati</taxon>
        <taxon>Actinomycetota</taxon>
        <taxon>Actinomycetes</taxon>
        <taxon>Kitasatosporales</taxon>
        <taxon>Streptomycetaceae</taxon>
        <taxon>Streptomyces</taxon>
    </lineage>
</organism>
<evidence type="ECO:0000259" key="2">
    <source>
        <dbReference type="Pfam" id="PF04149"/>
    </source>
</evidence>
<evidence type="ECO:0000313" key="3">
    <source>
        <dbReference type="EMBL" id="MCM2389797.1"/>
    </source>
</evidence>
<feature type="compositionally biased region" description="Basic and acidic residues" evidence="1">
    <location>
        <begin position="1"/>
        <end position="12"/>
    </location>
</feature>
<dbReference type="InterPro" id="IPR007278">
    <property type="entry name" value="DUF397"/>
</dbReference>
<dbReference type="RefSeq" id="WP_250920142.1">
    <property type="nucleotide sequence ID" value="NZ_JAMQAW010000012.1"/>
</dbReference>